<gene>
    <name evidence="1" type="ORF">DFP81_10392</name>
</gene>
<dbReference type="EMBL" id="QUNG01000003">
    <property type="protein sequence ID" value="REG84897.1"/>
    <property type="molecule type" value="Genomic_DNA"/>
</dbReference>
<comment type="caution">
    <text evidence="1">The sequence shown here is derived from an EMBL/GenBank/DDBJ whole genome shotgun (WGS) entry which is preliminary data.</text>
</comment>
<keyword evidence="2" id="KW-1185">Reference proteome</keyword>
<organism evidence="1 2">
    <name type="scientific">Marinomonas pollencensis</name>
    <dbReference type="NCBI Taxonomy" id="491954"/>
    <lineage>
        <taxon>Bacteria</taxon>
        <taxon>Pseudomonadati</taxon>
        <taxon>Pseudomonadota</taxon>
        <taxon>Gammaproteobacteria</taxon>
        <taxon>Oceanospirillales</taxon>
        <taxon>Oceanospirillaceae</taxon>
        <taxon>Marinomonas</taxon>
    </lineage>
</organism>
<dbReference type="RefSeq" id="WP_115896786.1">
    <property type="nucleotide sequence ID" value="NZ_QUNG01000003.1"/>
</dbReference>
<dbReference type="OrthoDB" id="6106522at2"/>
<dbReference type="AlphaFoldDB" id="A0A3E0DPL2"/>
<name>A0A3E0DPL2_9GAMM</name>
<reference evidence="1 2" key="1">
    <citation type="submission" date="2018-08" db="EMBL/GenBank/DDBJ databases">
        <title>Genomic Encyclopedia of Type Strains, Phase III (KMG-III): the genomes of soil and plant-associated and newly described type strains.</title>
        <authorList>
            <person name="Whitman W."/>
        </authorList>
    </citation>
    <scope>NUCLEOTIDE SEQUENCE [LARGE SCALE GENOMIC DNA]</scope>
    <source>
        <strain evidence="1 2">CECT 7375</strain>
    </source>
</reference>
<protein>
    <submittedName>
        <fullName evidence="1">Uncharacterized protein</fullName>
    </submittedName>
</protein>
<evidence type="ECO:0000313" key="1">
    <source>
        <dbReference type="EMBL" id="REG84897.1"/>
    </source>
</evidence>
<proteinExistence type="predicted"/>
<accession>A0A3E0DPL2</accession>
<evidence type="ECO:0000313" key="2">
    <source>
        <dbReference type="Proteomes" id="UP000256542"/>
    </source>
</evidence>
<sequence>MNIRDVVQTQLTQSTSAGKPVSGNAQFALMMSLFSQPGPALMEEPDTRSVHEPHAITRPIQFSSGIIDNPSANIALLKALNEEPLAQGTPYQYNAVEALENQISTRI</sequence>
<dbReference type="Proteomes" id="UP000256542">
    <property type="component" value="Unassembled WGS sequence"/>
</dbReference>